<dbReference type="VEuPathDB" id="VectorBase:RSAN_057840"/>
<proteinExistence type="predicted"/>
<protein>
    <submittedName>
        <fullName evidence="2">Uncharacterized protein</fullName>
    </submittedName>
</protein>
<dbReference type="EMBL" id="JABSTV010001254">
    <property type="protein sequence ID" value="KAH7939643.1"/>
    <property type="molecule type" value="Genomic_DNA"/>
</dbReference>
<dbReference type="Proteomes" id="UP000821837">
    <property type="component" value="Chromosome 8"/>
</dbReference>
<feature type="region of interest" description="Disordered" evidence="1">
    <location>
        <begin position="111"/>
        <end position="131"/>
    </location>
</feature>
<reference evidence="2" key="2">
    <citation type="submission" date="2021-09" db="EMBL/GenBank/DDBJ databases">
        <authorList>
            <person name="Jia N."/>
            <person name="Wang J."/>
            <person name="Shi W."/>
            <person name="Du L."/>
            <person name="Sun Y."/>
            <person name="Zhan W."/>
            <person name="Jiang J."/>
            <person name="Wang Q."/>
            <person name="Zhang B."/>
            <person name="Ji P."/>
            <person name="Sakyi L.B."/>
            <person name="Cui X."/>
            <person name="Yuan T."/>
            <person name="Jiang B."/>
            <person name="Yang W."/>
            <person name="Lam T.T.-Y."/>
            <person name="Chang Q."/>
            <person name="Ding S."/>
            <person name="Wang X."/>
            <person name="Zhu J."/>
            <person name="Ruan X."/>
            <person name="Zhao L."/>
            <person name="Wei J."/>
            <person name="Que T."/>
            <person name="Du C."/>
            <person name="Cheng J."/>
            <person name="Dai P."/>
            <person name="Han X."/>
            <person name="Huang E."/>
            <person name="Gao Y."/>
            <person name="Liu J."/>
            <person name="Shao H."/>
            <person name="Ye R."/>
            <person name="Li L."/>
            <person name="Wei W."/>
            <person name="Wang X."/>
            <person name="Wang C."/>
            <person name="Huo Q."/>
            <person name="Li W."/>
            <person name="Guo W."/>
            <person name="Chen H."/>
            <person name="Chen S."/>
            <person name="Zhou L."/>
            <person name="Zhou L."/>
            <person name="Ni X."/>
            <person name="Tian J."/>
            <person name="Zhou Y."/>
            <person name="Sheng Y."/>
            <person name="Liu T."/>
            <person name="Pan Y."/>
            <person name="Xia L."/>
            <person name="Li J."/>
            <person name="Zhao F."/>
            <person name="Cao W."/>
        </authorList>
    </citation>
    <scope>NUCLEOTIDE SEQUENCE</scope>
    <source>
        <strain evidence="2">Rsan-2018</strain>
        <tissue evidence="2">Larvae</tissue>
    </source>
</reference>
<dbReference type="AlphaFoldDB" id="A0A9D4PFQ0"/>
<keyword evidence="3" id="KW-1185">Reference proteome</keyword>
<gene>
    <name evidence="2" type="ORF">HPB52_015537</name>
</gene>
<sequence length="321" mass="34852">MDKPCTSQLPLRMRPVAKAPPTALAAFQEHVLVLRQHLVGAEQSLDTTDPEEFRLLKKALIQVSKMISQMEAVADVLEQKRVNLRNEVCTLQDENAQLQKALLRERRKALNKSANNSPLRGQRKVSSPPPLFPLDSNVDYDSLRQFLFTPTLLRFPPPEENDSLVDFLFDGPDSSASTSKVSTVFGASPGPSGRARRGRGVSPTGRSSSSMTGGKHSGNAKRGRGAVAARARPRPTLRTVTGGVERGGTSFSSSPGPALPDVMLLGGSAPIATPVTPPPMLPTLEQNEIDDLAQKLRNRNNRFAGKKDETFTIIEWNASLD</sequence>
<comment type="caution">
    <text evidence="2">The sequence shown here is derived from an EMBL/GenBank/DDBJ whole genome shotgun (WGS) entry which is preliminary data.</text>
</comment>
<name>A0A9D4PFQ0_RHISA</name>
<evidence type="ECO:0000313" key="3">
    <source>
        <dbReference type="Proteomes" id="UP000821837"/>
    </source>
</evidence>
<evidence type="ECO:0000256" key="1">
    <source>
        <dbReference type="SAM" id="MobiDB-lite"/>
    </source>
</evidence>
<feature type="region of interest" description="Disordered" evidence="1">
    <location>
        <begin position="238"/>
        <end position="257"/>
    </location>
</feature>
<reference evidence="2" key="1">
    <citation type="journal article" date="2020" name="Cell">
        <title>Large-Scale Comparative Analyses of Tick Genomes Elucidate Their Genetic Diversity and Vector Capacities.</title>
        <authorList>
            <consortium name="Tick Genome and Microbiome Consortium (TIGMIC)"/>
            <person name="Jia N."/>
            <person name="Wang J."/>
            <person name="Shi W."/>
            <person name="Du L."/>
            <person name="Sun Y."/>
            <person name="Zhan W."/>
            <person name="Jiang J.F."/>
            <person name="Wang Q."/>
            <person name="Zhang B."/>
            <person name="Ji P."/>
            <person name="Bell-Sakyi L."/>
            <person name="Cui X.M."/>
            <person name="Yuan T.T."/>
            <person name="Jiang B.G."/>
            <person name="Yang W.F."/>
            <person name="Lam T.T."/>
            <person name="Chang Q.C."/>
            <person name="Ding S.J."/>
            <person name="Wang X.J."/>
            <person name="Zhu J.G."/>
            <person name="Ruan X.D."/>
            <person name="Zhao L."/>
            <person name="Wei J.T."/>
            <person name="Ye R.Z."/>
            <person name="Que T.C."/>
            <person name="Du C.H."/>
            <person name="Zhou Y.H."/>
            <person name="Cheng J.X."/>
            <person name="Dai P.F."/>
            <person name="Guo W.B."/>
            <person name="Han X.H."/>
            <person name="Huang E.J."/>
            <person name="Li L.F."/>
            <person name="Wei W."/>
            <person name="Gao Y.C."/>
            <person name="Liu J.Z."/>
            <person name="Shao H.Z."/>
            <person name="Wang X."/>
            <person name="Wang C.C."/>
            <person name="Yang T.C."/>
            <person name="Huo Q.B."/>
            <person name="Li W."/>
            <person name="Chen H.Y."/>
            <person name="Chen S.E."/>
            <person name="Zhou L.G."/>
            <person name="Ni X.B."/>
            <person name="Tian J.H."/>
            <person name="Sheng Y."/>
            <person name="Liu T."/>
            <person name="Pan Y.S."/>
            <person name="Xia L.Y."/>
            <person name="Li J."/>
            <person name="Zhao F."/>
            <person name="Cao W.C."/>
        </authorList>
    </citation>
    <scope>NUCLEOTIDE SEQUENCE</scope>
    <source>
        <strain evidence="2">Rsan-2018</strain>
    </source>
</reference>
<organism evidence="2 3">
    <name type="scientific">Rhipicephalus sanguineus</name>
    <name type="common">Brown dog tick</name>
    <name type="synonym">Ixodes sanguineus</name>
    <dbReference type="NCBI Taxonomy" id="34632"/>
    <lineage>
        <taxon>Eukaryota</taxon>
        <taxon>Metazoa</taxon>
        <taxon>Ecdysozoa</taxon>
        <taxon>Arthropoda</taxon>
        <taxon>Chelicerata</taxon>
        <taxon>Arachnida</taxon>
        <taxon>Acari</taxon>
        <taxon>Parasitiformes</taxon>
        <taxon>Ixodida</taxon>
        <taxon>Ixodoidea</taxon>
        <taxon>Ixodidae</taxon>
        <taxon>Rhipicephalinae</taxon>
        <taxon>Rhipicephalus</taxon>
        <taxon>Rhipicephalus</taxon>
    </lineage>
</organism>
<feature type="compositionally biased region" description="Low complexity" evidence="1">
    <location>
        <begin position="238"/>
        <end position="249"/>
    </location>
</feature>
<evidence type="ECO:0000313" key="2">
    <source>
        <dbReference type="EMBL" id="KAH7939643.1"/>
    </source>
</evidence>
<accession>A0A9D4PFQ0</accession>
<feature type="region of interest" description="Disordered" evidence="1">
    <location>
        <begin position="175"/>
        <end position="231"/>
    </location>
</feature>